<reference evidence="2 4" key="2">
    <citation type="submission" date="2018-09" db="EMBL/GenBank/DDBJ databases">
        <title>Whole genome based analysis of evolution and adaptive divergence in Indian and Brazilian strains of Azospirillum brasilense.</title>
        <authorList>
            <person name="Singh C."/>
            <person name="Tripathi A.K."/>
        </authorList>
    </citation>
    <scope>NUCLEOTIDE SEQUENCE [LARGE SCALE GENOMIC DNA]</scope>
    <source>
        <strain evidence="2 4">MTCC4039</strain>
    </source>
</reference>
<dbReference type="Pfam" id="PF11324">
    <property type="entry name" value="DUF3126"/>
    <property type="match status" value="1"/>
</dbReference>
<proteinExistence type="predicted"/>
<evidence type="ECO:0000313" key="1">
    <source>
        <dbReference type="EMBL" id="OYD81419.1"/>
    </source>
</evidence>
<name>A0A235H6K3_AZOBR</name>
<sequence length="86" mass="9455">MPPAKPTVAKMTETEIARVQTYLRKTLGNDKIIIQPPEKAGQSAEVMLGDEFVGTLHRDVDEGEVSYALHVVILEEDLPAAPTARR</sequence>
<evidence type="ECO:0000313" key="2">
    <source>
        <dbReference type="EMBL" id="QCO14478.1"/>
    </source>
</evidence>
<dbReference type="Proteomes" id="UP000298693">
    <property type="component" value="Chromosome"/>
</dbReference>
<reference evidence="1 3" key="1">
    <citation type="submission" date="2017-07" db="EMBL/GenBank/DDBJ databases">
        <title>Whole genome sequence of Azospirillum brasilense 2A1, a potential biofertilizer strain.</title>
        <authorList>
            <person name="Fontana C.A."/>
            <person name="Toffoli L.M."/>
            <person name="Salazar S.M."/>
            <person name="Puglisi E."/>
            <person name="Pedraza R."/>
            <person name="Bassi D."/>
            <person name="Cocconcelli P.S."/>
        </authorList>
    </citation>
    <scope>NUCLEOTIDE SEQUENCE [LARGE SCALE GENOMIC DNA]</scope>
    <source>
        <strain evidence="1 3">2A1</strain>
    </source>
</reference>
<evidence type="ECO:0000313" key="4">
    <source>
        <dbReference type="Proteomes" id="UP000298693"/>
    </source>
</evidence>
<gene>
    <name evidence="1" type="ORF">CHT98_26290</name>
    <name evidence="2" type="ORF">D3869_04130</name>
</gene>
<protein>
    <submittedName>
        <fullName evidence="2">DUF3126 family protein</fullName>
    </submittedName>
</protein>
<organism evidence="1 3">
    <name type="scientific">Azospirillum brasilense</name>
    <dbReference type="NCBI Taxonomy" id="192"/>
    <lineage>
        <taxon>Bacteria</taxon>
        <taxon>Pseudomonadati</taxon>
        <taxon>Pseudomonadota</taxon>
        <taxon>Alphaproteobacteria</taxon>
        <taxon>Rhodospirillales</taxon>
        <taxon>Azospirillaceae</taxon>
        <taxon>Azospirillum</taxon>
    </lineage>
</organism>
<dbReference type="RefSeq" id="WP_094306360.1">
    <property type="nucleotide sequence ID" value="NZ_CP032345.1"/>
</dbReference>
<dbReference type="Proteomes" id="UP000215367">
    <property type="component" value="Unassembled WGS sequence"/>
</dbReference>
<dbReference type="InterPro" id="IPR021473">
    <property type="entry name" value="DUF3126"/>
</dbReference>
<dbReference type="AlphaFoldDB" id="A0A235H6K3"/>
<dbReference type="EMBL" id="NOWT01000034">
    <property type="protein sequence ID" value="OYD81419.1"/>
    <property type="molecule type" value="Genomic_DNA"/>
</dbReference>
<accession>A0A235H6K3</accession>
<evidence type="ECO:0000313" key="3">
    <source>
        <dbReference type="Proteomes" id="UP000215367"/>
    </source>
</evidence>
<dbReference type="EMBL" id="CP032345">
    <property type="protein sequence ID" value="QCO14478.1"/>
    <property type="molecule type" value="Genomic_DNA"/>
</dbReference>